<reference evidence="1" key="2">
    <citation type="journal article" date="2023" name="Science">
        <title>Genomic signatures of disease resistance in endangered staghorn corals.</title>
        <authorList>
            <person name="Vollmer S.V."/>
            <person name="Selwyn J.D."/>
            <person name="Despard B.A."/>
            <person name="Roesel C.L."/>
        </authorList>
    </citation>
    <scope>NUCLEOTIDE SEQUENCE</scope>
    <source>
        <strain evidence="1">K2</strain>
    </source>
</reference>
<name>A0AAD9PSB0_ACRCE</name>
<gene>
    <name evidence="1" type="ORF">P5673_031694</name>
</gene>
<sequence>MLRLPDTLSFEDFTVKLAERFNSGKTRKDYKLQLRARCQKPSEDMESYGDSLMELAENAYPDARSRISTGSAYAGFID</sequence>
<organism evidence="1 2">
    <name type="scientific">Acropora cervicornis</name>
    <name type="common">Staghorn coral</name>
    <dbReference type="NCBI Taxonomy" id="6130"/>
    <lineage>
        <taxon>Eukaryota</taxon>
        <taxon>Metazoa</taxon>
        <taxon>Cnidaria</taxon>
        <taxon>Anthozoa</taxon>
        <taxon>Hexacorallia</taxon>
        <taxon>Scleractinia</taxon>
        <taxon>Astrocoeniina</taxon>
        <taxon>Acroporidae</taxon>
        <taxon>Acropora</taxon>
    </lineage>
</organism>
<reference evidence="1" key="1">
    <citation type="journal article" date="2023" name="G3 (Bethesda)">
        <title>Whole genome assembly and annotation of the endangered Caribbean coral Acropora cervicornis.</title>
        <authorList>
            <person name="Selwyn J.D."/>
            <person name="Vollmer S.V."/>
        </authorList>
    </citation>
    <scope>NUCLEOTIDE SEQUENCE</scope>
    <source>
        <strain evidence="1">K2</strain>
    </source>
</reference>
<protein>
    <recommendedName>
        <fullName evidence="3">Retrotransposon gag domain-containing protein</fullName>
    </recommendedName>
</protein>
<evidence type="ECO:0008006" key="3">
    <source>
        <dbReference type="Google" id="ProtNLM"/>
    </source>
</evidence>
<dbReference type="EMBL" id="JARQWQ010000154">
    <property type="protein sequence ID" value="KAK2548167.1"/>
    <property type="molecule type" value="Genomic_DNA"/>
</dbReference>
<accession>A0AAD9PSB0</accession>
<dbReference type="Proteomes" id="UP001249851">
    <property type="component" value="Unassembled WGS sequence"/>
</dbReference>
<proteinExistence type="predicted"/>
<comment type="caution">
    <text evidence="1">The sequence shown here is derived from an EMBL/GenBank/DDBJ whole genome shotgun (WGS) entry which is preliminary data.</text>
</comment>
<evidence type="ECO:0000313" key="1">
    <source>
        <dbReference type="EMBL" id="KAK2548167.1"/>
    </source>
</evidence>
<dbReference type="AlphaFoldDB" id="A0AAD9PSB0"/>
<keyword evidence="2" id="KW-1185">Reference proteome</keyword>
<evidence type="ECO:0000313" key="2">
    <source>
        <dbReference type="Proteomes" id="UP001249851"/>
    </source>
</evidence>